<comment type="similarity">
    <text evidence="2 6">Belongs to the plant self-incompatibility (S1) protein family.</text>
</comment>
<evidence type="ECO:0000256" key="3">
    <source>
        <dbReference type="ARBA" id="ARBA00022471"/>
    </source>
</evidence>
<keyword evidence="5 6" id="KW-0732">Signal</keyword>
<comment type="caution">
    <text evidence="7">The sequence shown here is derived from an EMBL/GenBank/DDBJ whole genome shotgun (WGS) entry which is preliminary data.</text>
</comment>
<dbReference type="InterPro" id="IPR010264">
    <property type="entry name" value="Self-incomp_S1"/>
</dbReference>
<dbReference type="PANTHER" id="PTHR31232">
    <property type="match status" value="1"/>
</dbReference>
<dbReference type="Gramene" id="PRQ25601">
    <property type="protein sequence ID" value="PRQ25601"/>
    <property type="gene ID" value="RchiOBHm_Chr6g0285421"/>
</dbReference>
<sequence>MAALKSIVVLYLCAALALSIFPESSAKWPGLDPTNWHVHVVNGFGGQRALVVHCWSDLDDLGIHTLYVGGDFNWHFHVNLPGTTRFTCDFHADKQHALFDVFWKESKHMWLRTRCDWKACFWIAKDDGIYLKNIPASRDELVHPWET</sequence>
<dbReference type="AlphaFoldDB" id="A0A2P6PUJ8"/>
<keyword evidence="4 6" id="KW-0964">Secreted</keyword>
<evidence type="ECO:0000313" key="7">
    <source>
        <dbReference type="EMBL" id="PRQ25601.1"/>
    </source>
</evidence>
<reference evidence="7 8" key="1">
    <citation type="journal article" date="2018" name="Nat. Genet.">
        <title>The Rosa genome provides new insights in the design of modern roses.</title>
        <authorList>
            <person name="Bendahmane M."/>
        </authorList>
    </citation>
    <scope>NUCLEOTIDE SEQUENCE [LARGE SCALE GENOMIC DNA]</scope>
    <source>
        <strain evidence="8">cv. Old Blush</strain>
    </source>
</reference>
<comment type="subcellular location">
    <subcellularLocation>
        <location evidence="1 6">Secreted</location>
    </subcellularLocation>
</comment>
<evidence type="ECO:0000313" key="8">
    <source>
        <dbReference type="Proteomes" id="UP000238479"/>
    </source>
</evidence>
<keyword evidence="8" id="KW-1185">Reference proteome</keyword>
<evidence type="ECO:0000256" key="4">
    <source>
        <dbReference type="ARBA" id="ARBA00022525"/>
    </source>
</evidence>
<evidence type="ECO:0000256" key="2">
    <source>
        <dbReference type="ARBA" id="ARBA00005581"/>
    </source>
</evidence>
<gene>
    <name evidence="7" type="ORF">RchiOBHm_Chr6g0285421</name>
</gene>
<protein>
    <recommendedName>
        <fullName evidence="6">S-protein homolog</fullName>
    </recommendedName>
</protein>
<evidence type="ECO:0000256" key="6">
    <source>
        <dbReference type="RuleBase" id="RU367044"/>
    </source>
</evidence>
<proteinExistence type="inferred from homology"/>
<name>A0A2P6PUJ8_ROSCH</name>
<dbReference type="Proteomes" id="UP000238479">
    <property type="component" value="Chromosome 6"/>
</dbReference>
<dbReference type="GO" id="GO:0060320">
    <property type="term" value="P:rejection of self pollen"/>
    <property type="evidence" value="ECO:0007669"/>
    <property type="project" value="UniProtKB-KW"/>
</dbReference>
<dbReference type="EMBL" id="PDCK01000044">
    <property type="protein sequence ID" value="PRQ25601.1"/>
    <property type="molecule type" value="Genomic_DNA"/>
</dbReference>
<organism evidence="7 8">
    <name type="scientific">Rosa chinensis</name>
    <name type="common">China rose</name>
    <dbReference type="NCBI Taxonomy" id="74649"/>
    <lineage>
        <taxon>Eukaryota</taxon>
        <taxon>Viridiplantae</taxon>
        <taxon>Streptophyta</taxon>
        <taxon>Embryophyta</taxon>
        <taxon>Tracheophyta</taxon>
        <taxon>Spermatophyta</taxon>
        <taxon>Magnoliopsida</taxon>
        <taxon>eudicotyledons</taxon>
        <taxon>Gunneridae</taxon>
        <taxon>Pentapetalae</taxon>
        <taxon>rosids</taxon>
        <taxon>fabids</taxon>
        <taxon>Rosales</taxon>
        <taxon>Rosaceae</taxon>
        <taxon>Rosoideae</taxon>
        <taxon>Rosoideae incertae sedis</taxon>
        <taxon>Rosa</taxon>
    </lineage>
</organism>
<dbReference type="OrthoDB" id="1137325at2759"/>
<dbReference type="Pfam" id="PF05938">
    <property type="entry name" value="Self-incomp_S1"/>
    <property type="match status" value="1"/>
</dbReference>
<evidence type="ECO:0000256" key="5">
    <source>
        <dbReference type="ARBA" id="ARBA00022729"/>
    </source>
</evidence>
<feature type="chain" id="PRO_5025076558" description="S-protein homolog" evidence="6">
    <location>
        <begin position="27"/>
        <end position="147"/>
    </location>
</feature>
<accession>A0A2P6PUJ8</accession>
<dbReference type="GO" id="GO:0005576">
    <property type="term" value="C:extracellular region"/>
    <property type="evidence" value="ECO:0007669"/>
    <property type="project" value="UniProtKB-SubCell"/>
</dbReference>
<dbReference type="PANTHER" id="PTHR31232:SF155">
    <property type="entry name" value="PLANT SELF-INCOMPATIBILITY PROTEIN S1 FAMILY"/>
    <property type="match status" value="1"/>
</dbReference>
<dbReference type="OMA" id="SWEFRIN"/>
<feature type="signal peptide" evidence="6">
    <location>
        <begin position="1"/>
        <end position="26"/>
    </location>
</feature>
<keyword evidence="3 6" id="KW-0713">Self-incompatibility</keyword>
<evidence type="ECO:0000256" key="1">
    <source>
        <dbReference type="ARBA" id="ARBA00004613"/>
    </source>
</evidence>